<dbReference type="EMBL" id="AOIN01000091">
    <property type="protein sequence ID" value="ELY95285.1"/>
    <property type="molecule type" value="Genomic_DNA"/>
</dbReference>
<evidence type="ECO:0000313" key="3">
    <source>
        <dbReference type="EMBL" id="ELY95285.1"/>
    </source>
</evidence>
<dbReference type="PATRIC" id="fig|1227492.4.peg.3306"/>
<dbReference type="STRING" id="1227492.C482_16608"/>
<comment type="caution">
    <text evidence="3">The sequence shown here is derived from an EMBL/GenBank/DDBJ whole genome shotgun (WGS) entry which is preliminary data.</text>
</comment>
<accession>M0A928</accession>
<dbReference type="Proteomes" id="UP000011693">
    <property type="component" value="Unassembled WGS sequence"/>
</dbReference>
<proteinExistence type="predicted"/>
<evidence type="ECO:0000256" key="1">
    <source>
        <dbReference type="SAM" id="MobiDB-lite"/>
    </source>
</evidence>
<keyword evidence="4" id="KW-1185">Reference proteome</keyword>
<feature type="region of interest" description="Disordered" evidence="1">
    <location>
        <begin position="1"/>
        <end position="39"/>
    </location>
</feature>
<sequence>MGQSNTVRGALGTDADGSAGSDRSTHPTPHGSWTPSLDERLSALESPVGEALGPVLESIADEPDRITVVPDAHYPFHPSTGMVTDPAVVGAVLDHLSWRTDADLAVAGVSTECMPFERTAEYLGYPDLCERTGAELVDLAPDSPDGDFTRQVFPVDDRSVAVSVPEQLHEDTVLVVPSLRPTDEGNVAGGMRTLGGFADAVAESAPTAVAATRAIEPACCLFDAMTAYGDEPYAANALFAGPTPVVDALAASLFGAGFDDRVIELAPDATESATGVEPRSGSSPQIRVEAVGRTATDPAVDFGAQLDTLETRLKGGTLPPSDETHPAVSIAYRLYAAVGGDAVPPQLELRGGS</sequence>
<dbReference type="InterPro" id="IPR007160">
    <property type="entry name" value="DUF362"/>
</dbReference>
<dbReference type="RefSeq" id="WP_006168824.1">
    <property type="nucleotide sequence ID" value="NZ_AOIN01000091.1"/>
</dbReference>
<dbReference type="AlphaFoldDB" id="M0A928"/>
<evidence type="ECO:0000313" key="4">
    <source>
        <dbReference type="Proteomes" id="UP000011693"/>
    </source>
</evidence>
<dbReference type="OrthoDB" id="346231at2157"/>
<gene>
    <name evidence="3" type="ORF">C482_16608</name>
</gene>
<protein>
    <recommendedName>
        <fullName evidence="2">DUF362 domain-containing protein</fullName>
    </recommendedName>
</protein>
<evidence type="ECO:0000259" key="2">
    <source>
        <dbReference type="Pfam" id="PF04015"/>
    </source>
</evidence>
<name>M0A928_9EURY</name>
<organism evidence="3 4">
    <name type="scientific">Natrialba chahannaoensis JCM 10990</name>
    <dbReference type="NCBI Taxonomy" id="1227492"/>
    <lineage>
        <taxon>Archaea</taxon>
        <taxon>Methanobacteriati</taxon>
        <taxon>Methanobacteriota</taxon>
        <taxon>Stenosarchaea group</taxon>
        <taxon>Halobacteria</taxon>
        <taxon>Halobacteriales</taxon>
        <taxon>Natrialbaceae</taxon>
        <taxon>Natrialba</taxon>
    </lineage>
</organism>
<feature type="domain" description="DUF362" evidence="2">
    <location>
        <begin position="68"/>
        <end position="200"/>
    </location>
</feature>
<reference evidence="3 4" key="1">
    <citation type="journal article" date="2014" name="PLoS Genet.">
        <title>Phylogenetically driven sequencing of extremely halophilic archaea reveals strategies for static and dynamic osmo-response.</title>
        <authorList>
            <person name="Becker E.A."/>
            <person name="Seitzer P.M."/>
            <person name="Tritt A."/>
            <person name="Larsen D."/>
            <person name="Krusor M."/>
            <person name="Yao A.I."/>
            <person name="Wu D."/>
            <person name="Madern D."/>
            <person name="Eisen J.A."/>
            <person name="Darling A.E."/>
            <person name="Facciotti M.T."/>
        </authorList>
    </citation>
    <scope>NUCLEOTIDE SEQUENCE [LARGE SCALE GENOMIC DNA]</scope>
    <source>
        <strain evidence="3 4">JCM 10990</strain>
    </source>
</reference>
<dbReference type="Pfam" id="PF04015">
    <property type="entry name" value="DUF362"/>
    <property type="match status" value="1"/>
</dbReference>